<protein>
    <submittedName>
        <fullName evidence="1">Uncharacterized protein</fullName>
    </submittedName>
</protein>
<proteinExistence type="predicted"/>
<accession>A0AAD9HPC4</accession>
<name>A0AAD9HPC4_9PEZI</name>
<keyword evidence="2" id="KW-1185">Reference proteome</keyword>
<evidence type="ECO:0000313" key="1">
    <source>
        <dbReference type="EMBL" id="KAK2032855.1"/>
    </source>
</evidence>
<dbReference type="AlphaFoldDB" id="A0AAD9HPC4"/>
<organism evidence="1 2">
    <name type="scientific">Colletotrichum zoysiae</name>
    <dbReference type="NCBI Taxonomy" id="1216348"/>
    <lineage>
        <taxon>Eukaryota</taxon>
        <taxon>Fungi</taxon>
        <taxon>Dikarya</taxon>
        <taxon>Ascomycota</taxon>
        <taxon>Pezizomycotina</taxon>
        <taxon>Sordariomycetes</taxon>
        <taxon>Hypocreomycetidae</taxon>
        <taxon>Glomerellales</taxon>
        <taxon>Glomerellaceae</taxon>
        <taxon>Colletotrichum</taxon>
        <taxon>Colletotrichum graminicola species complex</taxon>
    </lineage>
</organism>
<evidence type="ECO:0000313" key="2">
    <source>
        <dbReference type="Proteomes" id="UP001232148"/>
    </source>
</evidence>
<comment type="caution">
    <text evidence="1">The sequence shown here is derived from an EMBL/GenBank/DDBJ whole genome shotgun (WGS) entry which is preliminary data.</text>
</comment>
<dbReference type="EMBL" id="MU842827">
    <property type="protein sequence ID" value="KAK2032855.1"/>
    <property type="molecule type" value="Genomic_DNA"/>
</dbReference>
<gene>
    <name evidence="1" type="ORF">LX32DRAFT_661015</name>
</gene>
<reference evidence="1" key="1">
    <citation type="submission" date="2021-06" db="EMBL/GenBank/DDBJ databases">
        <title>Comparative genomics, transcriptomics and evolutionary studies reveal genomic signatures of adaptation to plant cell wall in hemibiotrophic fungi.</title>
        <authorList>
            <consortium name="DOE Joint Genome Institute"/>
            <person name="Baroncelli R."/>
            <person name="Diaz J.F."/>
            <person name="Benocci T."/>
            <person name="Peng M."/>
            <person name="Battaglia E."/>
            <person name="Haridas S."/>
            <person name="Andreopoulos W."/>
            <person name="Labutti K."/>
            <person name="Pangilinan J."/>
            <person name="Floch G.L."/>
            <person name="Makela M.R."/>
            <person name="Henrissat B."/>
            <person name="Grigoriev I.V."/>
            <person name="Crouch J.A."/>
            <person name="De Vries R.P."/>
            <person name="Sukno S.A."/>
            <person name="Thon M.R."/>
        </authorList>
    </citation>
    <scope>NUCLEOTIDE SEQUENCE</scope>
    <source>
        <strain evidence="1">MAFF235873</strain>
    </source>
</reference>
<sequence length="354" mass="39835">MEPAHEIRKLADGLIALELDNTRARSRHVPYHEFNPWSSNGGGIHIYHELGGSIFLPSDVSAPLPQKTQYLYENLSVRHNDLQASIQSLSDHQLSALHDCLDKEIDDYTSDDESLSLGGGILGSVGTKEPKVVPQSIRNGLWAKEKAQQVAQIRLSTFRASPFLASECFNVVLIHLDMTGKVVSEESTWPDCTDFEGFTKRIEKKYVSLSGLKSDDWASIQQHDKVLRSEPKPPQRAAASSYQNWLRGLELQKDVWGHFTELSSINVFVKMKAEGQVKGKSIAMAKLWQRKMRKLLPNIRELEGRVPLGTQTLESAETTFSISSLLEQPIHSETLVSMLKQANDLEYEDIMEEH</sequence>
<dbReference type="Proteomes" id="UP001232148">
    <property type="component" value="Unassembled WGS sequence"/>
</dbReference>